<accession>A0A2P8D3F4</accession>
<dbReference type="AlphaFoldDB" id="A0A2P8D3F4"/>
<feature type="region of interest" description="Disordered" evidence="1">
    <location>
        <begin position="106"/>
        <end position="125"/>
    </location>
</feature>
<gene>
    <name evidence="2" type="ORF">CLV63_11934</name>
</gene>
<dbReference type="InterPro" id="IPR046828">
    <property type="entry name" value="RepSA"/>
</dbReference>
<protein>
    <recommendedName>
        <fullName evidence="4">Replication initiation protein</fullName>
    </recommendedName>
</protein>
<evidence type="ECO:0000256" key="1">
    <source>
        <dbReference type="SAM" id="MobiDB-lite"/>
    </source>
</evidence>
<reference evidence="2 3" key="1">
    <citation type="submission" date="2018-03" db="EMBL/GenBank/DDBJ databases">
        <title>Genomic Encyclopedia of Archaeal and Bacterial Type Strains, Phase II (KMG-II): from individual species to whole genera.</title>
        <authorList>
            <person name="Goeker M."/>
        </authorList>
    </citation>
    <scope>NUCLEOTIDE SEQUENCE [LARGE SCALE GENOMIC DNA]</scope>
    <source>
        <strain evidence="2 3">DSM 45312</strain>
    </source>
</reference>
<name>A0A2P8D3F4_9ACTN</name>
<dbReference type="Proteomes" id="UP000240542">
    <property type="component" value="Unassembled WGS sequence"/>
</dbReference>
<keyword evidence="3" id="KW-1185">Reference proteome</keyword>
<comment type="caution">
    <text evidence="2">The sequence shown here is derived from an EMBL/GenBank/DDBJ whole genome shotgun (WGS) entry which is preliminary data.</text>
</comment>
<dbReference type="Pfam" id="PF20199">
    <property type="entry name" value="RepSA"/>
    <property type="match status" value="1"/>
</dbReference>
<organism evidence="2 3">
    <name type="scientific">Murinocardiopsis flavida</name>
    <dbReference type="NCBI Taxonomy" id="645275"/>
    <lineage>
        <taxon>Bacteria</taxon>
        <taxon>Bacillati</taxon>
        <taxon>Actinomycetota</taxon>
        <taxon>Actinomycetes</taxon>
        <taxon>Streptosporangiales</taxon>
        <taxon>Nocardiopsidaceae</taxon>
        <taxon>Murinocardiopsis</taxon>
    </lineage>
</organism>
<sequence length="508" mass="54441">MTETELSPGMRAMHDRVSGADYPAWRRQVERVRFCARPVRVTGRASAVDTSTGEIAASFSSSSQPDGTLLIACGDRRASVCASCAETYRRDMWHVVVSGLQGRSTATSSGTHAGARADTAGSVVPSSVESHPRLFVTLTAPSFGPVHSARGGAACRPRSGRSRTCAHGRPAGCGLVHDTAHPVVGTPLCADCYDYAGAVLWNSHAGELWRRTRIGIDRALAPLASAATGDHVTASGLRDLLRVSYVKVSEFQRRGLVHLHLVIRLDGADCNGGIVAPASWATAGLLSSAVRRAVDTASVALPSPDGRLRVAQWGSQFDVSDVSAGGPAGDTRRVAAYLAKYATKTASDSAGASGALASRFRTLHRTWLRRKIGRHLATMVETAWDLGGRRDLEHLKLRSWAHTLGYRGHFATKSRRYSVTLGALRAARRTWRAEQGAASGATDVWASARGSGADVVGDFSYAGRGYTHATDADLARMMAREYEVALHEYRDLLHREAEMAEWCPLPDE</sequence>
<dbReference type="RefSeq" id="WP_245929010.1">
    <property type="nucleotide sequence ID" value="NZ_PYGA01000019.1"/>
</dbReference>
<evidence type="ECO:0008006" key="4">
    <source>
        <dbReference type="Google" id="ProtNLM"/>
    </source>
</evidence>
<proteinExistence type="predicted"/>
<evidence type="ECO:0000313" key="3">
    <source>
        <dbReference type="Proteomes" id="UP000240542"/>
    </source>
</evidence>
<dbReference type="EMBL" id="PYGA01000019">
    <property type="protein sequence ID" value="PSK91753.1"/>
    <property type="molecule type" value="Genomic_DNA"/>
</dbReference>
<evidence type="ECO:0000313" key="2">
    <source>
        <dbReference type="EMBL" id="PSK91753.1"/>
    </source>
</evidence>